<feature type="region of interest" description="Disordered" evidence="1">
    <location>
        <begin position="142"/>
        <end position="252"/>
    </location>
</feature>
<evidence type="ECO:0000313" key="3">
    <source>
        <dbReference type="EMBL" id="KAG0711628.1"/>
    </source>
</evidence>
<evidence type="ECO:0000256" key="1">
    <source>
        <dbReference type="SAM" id="MobiDB-lite"/>
    </source>
</evidence>
<proteinExistence type="predicted"/>
<name>A0A8J4XPX1_CHIOP</name>
<feature type="compositionally biased region" description="Basic and acidic residues" evidence="1">
    <location>
        <begin position="239"/>
        <end position="252"/>
    </location>
</feature>
<keyword evidence="4" id="KW-1185">Reference proteome</keyword>
<evidence type="ECO:0000313" key="4">
    <source>
        <dbReference type="Proteomes" id="UP000770661"/>
    </source>
</evidence>
<feature type="compositionally biased region" description="Basic and acidic residues" evidence="1">
    <location>
        <begin position="214"/>
        <end position="232"/>
    </location>
</feature>
<dbReference type="AlphaFoldDB" id="A0A8J4XPX1"/>
<gene>
    <name evidence="3" type="ORF">GWK47_020183</name>
</gene>
<feature type="compositionally biased region" description="Basic and acidic residues" evidence="1">
    <location>
        <begin position="142"/>
        <end position="205"/>
    </location>
</feature>
<feature type="chain" id="PRO_5035252442" evidence="2">
    <location>
        <begin position="23"/>
        <end position="252"/>
    </location>
</feature>
<evidence type="ECO:0000256" key="2">
    <source>
        <dbReference type="SAM" id="SignalP"/>
    </source>
</evidence>
<protein>
    <submittedName>
        <fullName evidence="3">Uncharacterized protein</fullName>
    </submittedName>
</protein>
<sequence>MLRFQLLLVGLLVGALILASLGNSRLKEQVNRANKSLLTANQTEVDLRNCRLGLDEYKLLVTKTEMQKRTLTAKVSQLEMEVDALKLQKNVIETLDKEIAKLKTEIKNSAKREIDLKKRLQEAEKAQGMALDSLAKAEEARRVKEAQEKKNASMAKAEEEGRAREARERKIQAMAKAEEEGRVREAREKRDASMAKAEEEGRAREAQANNDSIGRAEESQKHEEAREKDVIPKPHQKTKLVDEEVKPDRVPQ</sequence>
<reference evidence="3" key="1">
    <citation type="submission" date="2020-07" db="EMBL/GenBank/DDBJ databases">
        <title>The High-quality genome of the commercially important snow crab, Chionoecetes opilio.</title>
        <authorList>
            <person name="Jeong J.-H."/>
            <person name="Ryu S."/>
        </authorList>
    </citation>
    <scope>NUCLEOTIDE SEQUENCE</scope>
    <source>
        <strain evidence="3">MADBK_172401_WGS</strain>
        <tissue evidence="3">Digestive gland</tissue>
    </source>
</reference>
<dbReference type="EMBL" id="JACEEZ010023159">
    <property type="protein sequence ID" value="KAG0711628.1"/>
    <property type="molecule type" value="Genomic_DNA"/>
</dbReference>
<keyword evidence="2" id="KW-0732">Signal</keyword>
<accession>A0A8J4XPX1</accession>
<organism evidence="3 4">
    <name type="scientific">Chionoecetes opilio</name>
    <name type="common">Atlantic snow crab</name>
    <name type="synonym">Cancer opilio</name>
    <dbReference type="NCBI Taxonomy" id="41210"/>
    <lineage>
        <taxon>Eukaryota</taxon>
        <taxon>Metazoa</taxon>
        <taxon>Ecdysozoa</taxon>
        <taxon>Arthropoda</taxon>
        <taxon>Crustacea</taxon>
        <taxon>Multicrustacea</taxon>
        <taxon>Malacostraca</taxon>
        <taxon>Eumalacostraca</taxon>
        <taxon>Eucarida</taxon>
        <taxon>Decapoda</taxon>
        <taxon>Pleocyemata</taxon>
        <taxon>Brachyura</taxon>
        <taxon>Eubrachyura</taxon>
        <taxon>Majoidea</taxon>
        <taxon>Majidae</taxon>
        <taxon>Chionoecetes</taxon>
    </lineage>
</organism>
<comment type="caution">
    <text evidence="3">The sequence shown here is derived from an EMBL/GenBank/DDBJ whole genome shotgun (WGS) entry which is preliminary data.</text>
</comment>
<dbReference type="Proteomes" id="UP000770661">
    <property type="component" value="Unassembled WGS sequence"/>
</dbReference>
<feature type="signal peptide" evidence="2">
    <location>
        <begin position="1"/>
        <end position="22"/>
    </location>
</feature>